<sequence length="60" mass="6911">MKKRMLARDLGGQSRKPQVLLDGLIIYGQELGDLGKQLERLLRRRGVRSSMDPAFVSRYH</sequence>
<dbReference type="EMBL" id="CP072793">
    <property type="protein sequence ID" value="QTR54392.1"/>
    <property type="molecule type" value="Genomic_DNA"/>
</dbReference>
<accession>A0A975FAS2</accession>
<reference evidence="1" key="1">
    <citation type="submission" date="2021-04" db="EMBL/GenBank/DDBJ databases">
        <title>Genomics, taxonomy and metabolism of representatives of sulfur bacteria of the genus Thiothrix: Thiothrix fructosivorans QT, Thiothrix unzii A1T and three new species, Thiothrix subterranea sp. nov., Thiothrix litoralis sp. nov. and 'Candidatus Thiothrix anitrata' sp. nov.</title>
        <authorList>
            <person name="Ravin N.V."/>
            <person name="Smolyakov D."/>
            <person name="Rudenko T.S."/>
            <person name="Mardanov A.V."/>
            <person name="Beletsky A.V."/>
            <person name="Markov N.D."/>
            <person name="Fomenkov A.I."/>
            <person name="Roberts R.J."/>
            <person name="Karnachuk O.V."/>
            <person name="Novikov A."/>
            <person name="Grabovich M.Y."/>
        </authorList>
    </citation>
    <scope>NUCLEOTIDE SEQUENCE</scope>
    <source>
        <strain evidence="1">A1</strain>
    </source>
</reference>
<protein>
    <submittedName>
        <fullName evidence="1">Uncharacterized protein</fullName>
    </submittedName>
</protein>
<evidence type="ECO:0000313" key="2">
    <source>
        <dbReference type="Proteomes" id="UP000672009"/>
    </source>
</evidence>
<organism evidence="1 2">
    <name type="scientific">Thiothrix unzii</name>
    <dbReference type="NCBI Taxonomy" id="111769"/>
    <lineage>
        <taxon>Bacteria</taxon>
        <taxon>Pseudomonadati</taxon>
        <taxon>Pseudomonadota</taxon>
        <taxon>Gammaproteobacteria</taxon>
        <taxon>Thiotrichales</taxon>
        <taxon>Thiotrichaceae</taxon>
        <taxon>Thiothrix</taxon>
    </lineage>
</organism>
<evidence type="ECO:0000313" key="1">
    <source>
        <dbReference type="EMBL" id="QTR54392.1"/>
    </source>
</evidence>
<proteinExistence type="predicted"/>
<dbReference type="AlphaFoldDB" id="A0A975FAS2"/>
<gene>
    <name evidence="1" type="ORF">J9260_04665</name>
</gene>
<keyword evidence="2" id="KW-1185">Reference proteome</keyword>
<name>A0A975FAS2_9GAMM</name>
<dbReference type="KEGG" id="tun:J9260_04665"/>
<dbReference type="RefSeq" id="WP_210219883.1">
    <property type="nucleotide sequence ID" value="NZ_CP072793.1"/>
</dbReference>
<dbReference type="Proteomes" id="UP000672009">
    <property type="component" value="Chromosome"/>
</dbReference>